<reference evidence="2 3" key="1">
    <citation type="journal article" date="2015" name="Genome Biol. Evol.">
        <title>Comparative Genomics of a Bacterivorous Green Alga Reveals Evolutionary Causalities and Consequences of Phago-Mixotrophic Mode of Nutrition.</title>
        <authorList>
            <person name="Burns J.A."/>
            <person name="Paasch A."/>
            <person name="Narechania A."/>
            <person name="Kim E."/>
        </authorList>
    </citation>
    <scope>NUCLEOTIDE SEQUENCE [LARGE SCALE GENOMIC DNA]</scope>
    <source>
        <strain evidence="2 3">PLY_AMNH</strain>
    </source>
</reference>
<keyword evidence="1" id="KW-1133">Transmembrane helix</keyword>
<evidence type="ECO:0000313" key="3">
    <source>
        <dbReference type="Proteomes" id="UP001190700"/>
    </source>
</evidence>
<dbReference type="EMBL" id="LGRX02014799">
    <property type="protein sequence ID" value="KAK3264094.1"/>
    <property type="molecule type" value="Genomic_DNA"/>
</dbReference>
<dbReference type="PANTHER" id="PTHR36777:SF2">
    <property type="entry name" value="EXPRESSED PROTEIN"/>
    <property type="match status" value="1"/>
</dbReference>
<name>A0AAE0KXG6_9CHLO</name>
<evidence type="ECO:0000256" key="1">
    <source>
        <dbReference type="SAM" id="Phobius"/>
    </source>
</evidence>
<dbReference type="PANTHER" id="PTHR36777">
    <property type="entry name" value="EXPRESSED PROTEIN"/>
    <property type="match status" value="1"/>
</dbReference>
<comment type="caution">
    <text evidence="2">The sequence shown here is derived from an EMBL/GenBank/DDBJ whole genome shotgun (WGS) entry which is preliminary data.</text>
</comment>
<dbReference type="AlphaFoldDB" id="A0AAE0KXG6"/>
<keyword evidence="1" id="KW-0472">Membrane</keyword>
<gene>
    <name evidence="2" type="ORF">CYMTET_27140</name>
</gene>
<organism evidence="2 3">
    <name type="scientific">Cymbomonas tetramitiformis</name>
    <dbReference type="NCBI Taxonomy" id="36881"/>
    <lineage>
        <taxon>Eukaryota</taxon>
        <taxon>Viridiplantae</taxon>
        <taxon>Chlorophyta</taxon>
        <taxon>Pyramimonadophyceae</taxon>
        <taxon>Pyramimonadales</taxon>
        <taxon>Pyramimonadaceae</taxon>
        <taxon>Cymbomonas</taxon>
    </lineage>
</organism>
<dbReference type="Proteomes" id="UP001190700">
    <property type="component" value="Unassembled WGS sequence"/>
</dbReference>
<keyword evidence="3" id="KW-1185">Reference proteome</keyword>
<keyword evidence="1" id="KW-0812">Transmembrane</keyword>
<accession>A0AAE0KXG6</accession>
<proteinExistence type="predicted"/>
<evidence type="ECO:0000313" key="2">
    <source>
        <dbReference type="EMBL" id="KAK3264094.1"/>
    </source>
</evidence>
<protein>
    <submittedName>
        <fullName evidence="2">Uncharacterized protein</fullName>
    </submittedName>
</protein>
<sequence>MEASMRYSIIASARSSLSGHGMKRKSSNVRTCAKAGDEEESSGNALGDAGNAVLNGLVAVVPDSVPRPLAKGGVVLVGALSIYVIFTTLLNAAFTLLLVGGIGVTAFTITRSNASDEDESGDDGDMSLDEARKIMDKYK</sequence>
<feature type="transmembrane region" description="Helical" evidence="1">
    <location>
        <begin position="92"/>
        <end position="110"/>
    </location>
</feature>